<comment type="caution">
    <text evidence="2">The sequence shown here is derived from an EMBL/GenBank/DDBJ whole genome shotgun (WGS) entry which is preliminary data.</text>
</comment>
<dbReference type="EMBL" id="BDIP01000179">
    <property type="protein sequence ID" value="GIQ80486.1"/>
    <property type="molecule type" value="Genomic_DNA"/>
</dbReference>
<reference evidence="2 3" key="1">
    <citation type="journal article" date="2018" name="PLoS ONE">
        <title>The draft genome of Kipferlia bialata reveals reductive genome evolution in fornicate parasites.</title>
        <authorList>
            <person name="Tanifuji G."/>
            <person name="Takabayashi S."/>
            <person name="Kume K."/>
            <person name="Takagi M."/>
            <person name="Nakayama T."/>
            <person name="Kamikawa R."/>
            <person name="Inagaki Y."/>
            <person name="Hashimoto T."/>
        </authorList>
    </citation>
    <scope>NUCLEOTIDE SEQUENCE [LARGE SCALE GENOMIC DNA]</scope>
    <source>
        <strain evidence="2">NY0173</strain>
    </source>
</reference>
<feature type="region of interest" description="Disordered" evidence="1">
    <location>
        <begin position="1206"/>
        <end position="1227"/>
    </location>
</feature>
<name>A0A9K3GFU8_9EUKA</name>
<dbReference type="Proteomes" id="UP000265618">
    <property type="component" value="Unassembled WGS sequence"/>
</dbReference>
<accession>A0A9K3GFU8</accession>
<sequence>MPFSPWHVAVRRYYMAGMSQMHYLATYQVESAALDINPSPPLLTSLLSSSTPSPILSALAQAGSDSVSERAGHALAALLRFPILMATFASGNGAVLFPRKPFLGDKLGSIFHGHMQVDVGVVRIQLGLPPPRNTYTPTKYIQLTCELDRASVSCDEGGISLEAGMAGHSVYTDVPKICAAPWTRLLHKPLPPHPTAMRSLNHHAHGGEAVLMAMQLPGRLGIDFSWVRKAAPSHWTLSTHSHLVSCGIPVPLVGEGTDNKASLGGPIISFKDFYGQHTFRSSTLSLAISLRQPTESADAVSVSEISDSDVPSMSTENPSVVLCLWPREGGGTGWTLPGHAAFAVFRGMVALFSSAGQAIPMLMRTVDIKQQPRPTVSFLDPSLLEPELARPNTAIDPYLGCAAGISAAFDTCDVSVAIDTPLLISVFLDEPKRPRVVQTTNALQFISQMGSMGSRLSTTRPEVAEEEGYTPGIGVFTLSKLHVSFSADWRHPTTTTFSTSINTGRLYGIVFSQRSGGQLPDPRSLTDPSAMISLTGISIKTGVKARVYMKERERDLHTAPSEREKEERWFFLNDRVRLEDPSLMGSVGTFKAVLTPAKMVTTISFLTRLTEMADQHANLYRIRHFLCPGHSPYSSPAAKLNHEIARRRDMGNPVTSLISFGIDVLEKIDLSVKGVKIVFGEQTAPYSFSLSAAGGEALVIRHGRVTLGLSGTVSSLEHRAVVPSRHALSVYFSIGLAMVRASDTDPDAGSTFALSLGFIHPVYLSLAPEELAGLVALVAQILGSMRQDTAGVPAPPPIHLHSMRVAAKESAAFVALVRRTIKEAITLRCASMPLGPRVRRRVLEMSTDSPSVAKAKSVIMRGSLPSLASALVTHVVESRVSPMPTPYTPRAFSPLPPAYKCGGGIPRGGVADTLEDTGMVDLFQLESTLRVALYQMQGLRRAAPLVRRLNMPVLTDILHLLPETGKVVFHVPVVILSLPMRSPATVYSQHHIVRALIVRIFETNVVLTLTKTSTKGVRGRRGVPAEDPRDTLHLSAVVSTGAFSVYNLPAAESVLARGVGVRLAAFSLAQKMREWRGTHTVGSLDVTDAEENLLVAAFLQRLSPKVHFPLVLDIAPTVASGENSCIRLFINASYGVQTHLVSVKHFELGVRPIIASLELGVIEWVLESLACVMRAWEGQRPPGSSESLVAEEERISLAVQELFSRGDREPLPPRPTQTVAEEGEGEEERGFRLEVRYIKIQLGTFRAFYHPSRSFLTASLAPEMAILHRVCTAEGVTRERTHFLAHWELELVRSVEDLLPAEARHEPTLHANSMLMGESWDQDSPDSPAVDDGDMRDEGSREGSTSLGQSLDSIHFPQDIREHIRLSRSRVIETDRVTPATAGLRVAVGVINGVKIRVPPYIHGSDMPLTIPVGEIASSYVDFLVKAIVNQLPKTWTQARFTGGHSPRGEAMRHRAALERSHGGEEREVVTVNQPSLVHDVSDMLTRPTKQGKAEHTHEPVTLFPLPGKYTAFASRYHGGTGGAGSSTSGVSTNTTSSTSSTGGMGAVEQPSLGMSLAPGECSMGSRGLYNRSGMGAAGIRSLTDLFLPQEPMPDTARQGEEE</sequence>
<protein>
    <submittedName>
        <fullName evidence="2">Uncharacterized protein</fullName>
    </submittedName>
</protein>
<evidence type="ECO:0000313" key="3">
    <source>
        <dbReference type="Proteomes" id="UP000265618"/>
    </source>
</evidence>
<evidence type="ECO:0000256" key="1">
    <source>
        <dbReference type="SAM" id="MobiDB-lite"/>
    </source>
</evidence>
<feature type="compositionally biased region" description="Acidic residues" evidence="1">
    <location>
        <begin position="1320"/>
        <end position="1335"/>
    </location>
</feature>
<feature type="region of interest" description="Disordered" evidence="1">
    <location>
        <begin position="1521"/>
        <end position="1551"/>
    </location>
</feature>
<keyword evidence="3" id="KW-1185">Reference proteome</keyword>
<organism evidence="2 3">
    <name type="scientific">Kipferlia bialata</name>
    <dbReference type="NCBI Taxonomy" id="797122"/>
    <lineage>
        <taxon>Eukaryota</taxon>
        <taxon>Metamonada</taxon>
        <taxon>Carpediemonas-like organisms</taxon>
        <taxon>Kipferlia</taxon>
    </lineage>
</organism>
<feature type="compositionally biased region" description="Low complexity" evidence="1">
    <location>
        <begin position="1526"/>
        <end position="1542"/>
    </location>
</feature>
<proteinExistence type="predicted"/>
<gene>
    <name evidence="2" type="ORF">KIPB_001291</name>
</gene>
<evidence type="ECO:0000313" key="2">
    <source>
        <dbReference type="EMBL" id="GIQ80486.1"/>
    </source>
</evidence>
<feature type="region of interest" description="Disordered" evidence="1">
    <location>
        <begin position="1317"/>
        <end position="1352"/>
    </location>
</feature>
<feature type="compositionally biased region" description="Polar residues" evidence="1">
    <location>
        <begin position="1342"/>
        <end position="1352"/>
    </location>
</feature>